<gene>
    <name evidence="1" type="ORF">POL68_37135</name>
</gene>
<evidence type="ECO:0000313" key="1">
    <source>
        <dbReference type="EMBL" id="MDC0714150.1"/>
    </source>
</evidence>
<accession>A0ABT5DKG0</accession>
<dbReference type="EMBL" id="JAQNDM010000002">
    <property type="protein sequence ID" value="MDC0714150.1"/>
    <property type="molecule type" value="Genomic_DNA"/>
</dbReference>
<comment type="caution">
    <text evidence="1">The sequence shown here is derived from an EMBL/GenBank/DDBJ whole genome shotgun (WGS) entry which is preliminary data.</text>
</comment>
<keyword evidence="2" id="KW-1185">Reference proteome</keyword>
<proteinExistence type="predicted"/>
<protein>
    <recommendedName>
        <fullName evidence="3">Lipoprotein</fullName>
    </recommendedName>
</protein>
<sequence>MDHEGACPAALKLALRPRDPRSLFPFPFALSSKGILRNLGLTLGFLLLTLELTACTTVVMGGIPPATFEFHTVIATRGAKPGGWKVAQVVILLGRISETNPRGIWCDIEIGVPQIHYLGPVLDAEARGAAAMEPRKNKLSNSGIIEA</sequence>
<name>A0ABT5DKG0_9BACT</name>
<dbReference type="RefSeq" id="WP_272144706.1">
    <property type="nucleotide sequence ID" value="NZ_JAQNDM010000002.1"/>
</dbReference>
<organism evidence="1 2">
    <name type="scientific">Stigmatella ashevillensis</name>
    <dbReference type="NCBI Taxonomy" id="2995309"/>
    <lineage>
        <taxon>Bacteria</taxon>
        <taxon>Pseudomonadati</taxon>
        <taxon>Myxococcota</taxon>
        <taxon>Myxococcia</taxon>
        <taxon>Myxococcales</taxon>
        <taxon>Cystobacterineae</taxon>
        <taxon>Archangiaceae</taxon>
        <taxon>Stigmatella</taxon>
    </lineage>
</organism>
<reference evidence="1 2" key="1">
    <citation type="submission" date="2022-11" db="EMBL/GenBank/DDBJ databases">
        <title>Minimal conservation of predation-associated metabolite biosynthetic gene clusters underscores biosynthetic potential of Myxococcota including descriptions for ten novel species: Archangium lansinium sp. nov., Myxococcus landrumus sp. nov., Nannocystis bai.</title>
        <authorList>
            <person name="Ahearne A."/>
            <person name="Stevens C."/>
            <person name="Dowd S."/>
        </authorList>
    </citation>
    <scope>NUCLEOTIDE SEQUENCE [LARGE SCALE GENOMIC DNA]</scope>
    <source>
        <strain evidence="1 2">NCWAL01</strain>
    </source>
</reference>
<evidence type="ECO:0008006" key="3">
    <source>
        <dbReference type="Google" id="ProtNLM"/>
    </source>
</evidence>
<dbReference type="Proteomes" id="UP001221838">
    <property type="component" value="Unassembled WGS sequence"/>
</dbReference>
<evidence type="ECO:0000313" key="2">
    <source>
        <dbReference type="Proteomes" id="UP001221838"/>
    </source>
</evidence>